<keyword evidence="1" id="KW-0472">Membrane</keyword>
<protein>
    <submittedName>
        <fullName evidence="2">DUF1240 domain-containing protein</fullName>
    </submittedName>
</protein>
<gene>
    <name evidence="2" type="ORF">J1784_18815</name>
</gene>
<evidence type="ECO:0000256" key="1">
    <source>
        <dbReference type="SAM" id="Phobius"/>
    </source>
</evidence>
<organism evidence="2 3">
    <name type="scientific">Rahnella ecdela</name>
    <dbReference type="NCBI Taxonomy" id="2816250"/>
    <lineage>
        <taxon>Bacteria</taxon>
        <taxon>Pseudomonadati</taxon>
        <taxon>Pseudomonadota</taxon>
        <taxon>Gammaproteobacteria</taxon>
        <taxon>Enterobacterales</taxon>
        <taxon>Yersiniaceae</taxon>
        <taxon>Rahnella</taxon>
    </lineage>
</organism>
<keyword evidence="1" id="KW-0812">Transmembrane</keyword>
<feature type="transmembrane region" description="Helical" evidence="1">
    <location>
        <begin position="12"/>
        <end position="34"/>
    </location>
</feature>
<evidence type="ECO:0000313" key="2">
    <source>
        <dbReference type="EMBL" id="MBU9847053.1"/>
    </source>
</evidence>
<sequence length="151" mass="17281">MNKEYIRQWLVFKGGVILLMAFSLGYIYVVFFYMEMVNVKSLIIHGDVIEFSGKVLICMGGIPAIVWTFFCSLKMLFKKGIQPFKKYTAIGYIWMIISVASFLLGFIAAFVIPFILMASPYTSCNVGKYSSYYVINPDLCKTIVPDQWVKK</sequence>
<dbReference type="InterPro" id="IPR010665">
    <property type="entry name" value="DUF1240"/>
</dbReference>
<reference evidence="2 3" key="1">
    <citation type="submission" date="2021-03" db="EMBL/GenBank/DDBJ databases">
        <title>Five novel Rahnella species.</title>
        <authorList>
            <person name="Brady C."/>
            <person name="Asselin J."/>
            <person name="Beer S."/>
            <person name="Bruberg M.B."/>
            <person name="Crampton B."/>
            <person name="Venter S."/>
            <person name="Arnold D."/>
            <person name="Denman S."/>
        </authorList>
    </citation>
    <scope>NUCLEOTIDE SEQUENCE [LARGE SCALE GENOMIC DNA]</scope>
    <source>
        <strain evidence="2 3">FRB 231</strain>
    </source>
</reference>
<dbReference type="Proteomes" id="UP000739284">
    <property type="component" value="Unassembled WGS sequence"/>
</dbReference>
<comment type="caution">
    <text evidence="2">The sequence shown here is derived from an EMBL/GenBank/DDBJ whole genome shotgun (WGS) entry which is preliminary data.</text>
</comment>
<proteinExistence type="predicted"/>
<keyword evidence="1" id="KW-1133">Transmembrane helix</keyword>
<dbReference type="EMBL" id="JAFMOY010000131">
    <property type="protein sequence ID" value="MBU9847053.1"/>
    <property type="molecule type" value="Genomic_DNA"/>
</dbReference>
<name>A0ABS6LJE2_9GAMM</name>
<dbReference type="RefSeq" id="WP_217150461.1">
    <property type="nucleotide sequence ID" value="NZ_JAFMOY010000131.1"/>
</dbReference>
<evidence type="ECO:0000313" key="3">
    <source>
        <dbReference type="Proteomes" id="UP000739284"/>
    </source>
</evidence>
<feature type="transmembrane region" description="Helical" evidence="1">
    <location>
        <begin position="54"/>
        <end position="77"/>
    </location>
</feature>
<feature type="transmembrane region" description="Helical" evidence="1">
    <location>
        <begin position="89"/>
        <end position="116"/>
    </location>
</feature>
<dbReference type="Pfam" id="PF06836">
    <property type="entry name" value="DUF1240"/>
    <property type="match status" value="1"/>
</dbReference>
<keyword evidence="3" id="KW-1185">Reference proteome</keyword>
<accession>A0ABS6LJE2</accession>